<dbReference type="RefSeq" id="XP_005703163.1">
    <property type="nucleotide sequence ID" value="XM_005703106.1"/>
</dbReference>
<organism evidence="3 4">
    <name type="scientific">Galdieria sulphuraria</name>
    <name type="common">Red alga</name>
    <dbReference type="NCBI Taxonomy" id="130081"/>
    <lineage>
        <taxon>Eukaryota</taxon>
        <taxon>Rhodophyta</taxon>
        <taxon>Bangiophyceae</taxon>
        <taxon>Galdieriales</taxon>
        <taxon>Galdieriaceae</taxon>
        <taxon>Galdieria</taxon>
    </lineage>
</organism>
<evidence type="ECO:0000259" key="2">
    <source>
        <dbReference type="PROSITE" id="PS50275"/>
    </source>
</evidence>
<dbReference type="PANTHER" id="PTHR45662">
    <property type="entry name" value="PHOSPHATIDYLINOSITIDE PHOSPHATASE SAC1"/>
    <property type="match status" value="1"/>
</dbReference>
<dbReference type="KEGG" id="gsl:Gasu_57620"/>
<dbReference type="Proteomes" id="UP000030680">
    <property type="component" value="Unassembled WGS sequence"/>
</dbReference>
<dbReference type="OrthoDB" id="2041at2759"/>
<gene>
    <name evidence="3" type="ORF">Gasu_57620</name>
</gene>
<keyword evidence="4" id="KW-1185">Reference proteome</keyword>
<dbReference type="PANTHER" id="PTHR45662:SF8">
    <property type="entry name" value="PHOSPHATIDYLINOSITIDE PHOSPHATASE SAC2"/>
    <property type="match status" value="1"/>
</dbReference>
<dbReference type="STRING" id="130081.M2XSI3"/>
<name>M2XSI3_GALSU</name>
<evidence type="ECO:0000313" key="4">
    <source>
        <dbReference type="Proteomes" id="UP000030680"/>
    </source>
</evidence>
<sequence length="1303" mass="147226">MTPIRILYYPDRVVIQNIRPFVNNNIDLSDINAIIDATNRLSTTNSVGQDTETSSFLVIPFDGQPTETTKVPYGKPQGVEVAVGFLGVLHLLSGPFAVFALQVKRVGQLPGATPIYAIAKIRFAKLFVGTDTKADRELGLSQTKLLESGHVFFSAECDLTRRLQKQYASSNSTSSDSFSFWWNYRLCKYLGNAHMPWCLKTIYGFVETTELQLICHEHTNNALEDWKGNQSETFMLTLISRRSRKRAGLRYITRGIDRRGDVANFVETEQIIWKSSSHRKNDSFSSFVIIRGSVPVFWRQNKGSVKPPPELDAPLDLCRQSFRKHFQNLIRSYGSLVALSLVDQTGSEAILAATYSRHFELDMDELCSQLASDSISPFYRPQLVSFDFHAHCSGTDWEQGMQTLLQQVKSFASRQKFFVLHCQDESNCTVRSLQDGVFRVNCVDCLDRTNVAQSAIARHLLVPQAKSVYIAGMQWNKTKSNSLVGPSRLETTSESQFNKIWSNNADILSKQYAGTGALKTDYTRSGKRSTKGLFKDGVNSVMRMYYKNFVDEERQDAMDLWLGVAVINSIFSRTLLWSRYNNVQRLSPGGDKQYVMVELREQGMVLTSPEGIHYEYPRKSFLQWSKRLSTSGKARLRLWFDESVCPESLTIANPLDLHFHKGGPAARERFLRALVSWSDLSIPGYGQRIRVRIFSTSNEAPSSFSEWGIPSYEEHIHPNYSNDIEILCLIVPSPGPNSRKYGLAAVPLDMDTFGYHLVSAIAADRIWGPSMAVFVKGNISKGLIMEVNEHAYRSSMMSKATHVMNSDINNNNNIRLDRTNSHNGGVAIGLEVSGVALCFVGVHVQGPRELFDVLTHLRVGRPDFDITNQFPYFYLSGMIHGDLHWSRKNAKGDPIWAKMADGSQVMTFESGTSLMRNSFPNWEYLENLQTHERIPFHNATSSSSPHSLIQPLIDEYIPGRPLPQLTKDIYICDVWISHLAANHLRLPPGTDPGLPLSFYLSFENDWVEDGVTTKIVQRGNQPYWSEAVLVRMLLTQDVADLCDQYLLGRVMIETPFVEDIAAGYFILPLYATGNFDIPIRLGGVYAGCLSGLLQIQKMPMTETMLWDEKNDSNIQSSSQHDVVVGKEFGHFHRQPSTPPSSHHSPHIKRTNKKKVRKWVGKVTNIFRNRHRSGSDAFDTPQDHFTSHDEWTSSMNHNTDDDLIATSRGISEEYGEEEDDPNRPSSSSSSSDREEQVSDHTNKQQQQQDWFDSSALIELDYEPTESNTRTKSVQRSFDDLLISEPVETNKSSKGKPSVDDLLNC</sequence>
<accession>M2XSI3</accession>
<dbReference type="InterPro" id="IPR002013">
    <property type="entry name" value="SAC_dom"/>
</dbReference>
<dbReference type="Pfam" id="PF02383">
    <property type="entry name" value="Syja_N"/>
    <property type="match status" value="1"/>
</dbReference>
<feature type="domain" description="SAC" evidence="2">
    <location>
        <begin position="142"/>
        <end position="514"/>
    </location>
</feature>
<proteinExistence type="predicted"/>
<dbReference type="GO" id="GO:0045334">
    <property type="term" value="C:clathrin-coated endocytic vesicle"/>
    <property type="evidence" value="ECO:0007669"/>
    <property type="project" value="TreeGrafter"/>
</dbReference>
<feature type="compositionally biased region" description="Basic and acidic residues" evidence="1">
    <location>
        <begin position="1230"/>
        <end position="1241"/>
    </location>
</feature>
<evidence type="ECO:0000256" key="1">
    <source>
        <dbReference type="SAM" id="MobiDB-lite"/>
    </source>
</evidence>
<dbReference type="PROSITE" id="PS50275">
    <property type="entry name" value="SAC"/>
    <property type="match status" value="1"/>
</dbReference>
<dbReference type="GO" id="GO:0043812">
    <property type="term" value="F:phosphatidylinositol-4-phosphate phosphatase activity"/>
    <property type="evidence" value="ECO:0007669"/>
    <property type="project" value="TreeGrafter"/>
</dbReference>
<dbReference type="GO" id="GO:0005769">
    <property type="term" value="C:early endosome"/>
    <property type="evidence" value="ECO:0007669"/>
    <property type="project" value="TreeGrafter"/>
</dbReference>
<dbReference type="GeneID" id="17085604"/>
<dbReference type="GO" id="GO:0046856">
    <property type="term" value="P:phosphatidylinositol dephosphorylation"/>
    <property type="evidence" value="ECO:0007669"/>
    <property type="project" value="TreeGrafter"/>
</dbReference>
<feature type="region of interest" description="Disordered" evidence="1">
    <location>
        <begin position="1130"/>
        <end position="1156"/>
    </location>
</feature>
<dbReference type="Gramene" id="EME26643">
    <property type="protein sequence ID" value="EME26643"/>
    <property type="gene ID" value="Gasu_57620"/>
</dbReference>
<evidence type="ECO:0000313" key="3">
    <source>
        <dbReference type="EMBL" id="EME26643.1"/>
    </source>
</evidence>
<feature type="compositionally biased region" description="Polar residues" evidence="1">
    <location>
        <begin position="1263"/>
        <end position="1274"/>
    </location>
</feature>
<dbReference type="eggNOG" id="KOG1890">
    <property type="taxonomic scope" value="Eukaryota"/>
</dbReference>
<dbReference type="OMA" id="PVFWRQN"/>
<protein>
    <submittedName>
        <fullName evidence="3">Phosphatidylinositide phosphatase</fullName>
    </submittedName>
</protein>
<dbReference type="EMBL" id="KB454545">
    <property type="protein sequence ID" value="EME26643.1"/>
    <property type="molecule type" value="Genomic_DNA"/>
</dbReference>
<feature type="compositionally biased region" description="Basic residues" evidence="1">
    <location>
        <begin position="1143"/>
        <end position="1156"/>
    </location>
</feature>
<reference evidence="4" key="1">
    <citation type="journal article" date="2013" name="Science">
        <title>Gene transfer from bacteria and archaea facilitated evolution of an extremophilic eukaryote.</title>
        <authorList>
            <person name="Schonknecht G."/>
            <person name="Chen W.H."/>
            <person name="Ternes C.M."/>
            <person name="Barbier G.G."/>
            <person name="Shrestha R.P."/>
            <person name="Stanke M."/>
            <person name="Brautigam A."/>
            <person name="Baker B.J."/>
            <person name="Banfield J.F."/>
            <person name="Garavito R.M."/>
            <person name="Carr K."/>
            <person name="Wilkerson C."/>
            <person name="Rensing S.A."/>
            <person name="Gagneul D."/>
            <person name="Dickenson N.E."/>
            <person name="Oesterhelt C."/>
            <person name="Lercher M.J."/>
            <person name="Weber A.P."/>
        </authorList>
    </citation>
    <scope>NUCLEOTIDE SEQUENCE [LARGE SCALE GENOMIC DNA]</scope>
    <source>
        <strain evidence="4">074W</strain>
    </source>
</reference>
<dbReference type="GO" id="GO:2001135">
    <property type="term" value="P:regulation of endocytic recycling"/>
    <property type="evidence" value="ECO:0007669"/>
    <property type="project" value="TreeGrafter"/>
</dbReference>
<feature type="region of interest" description="Disordered" evidence="1">
    <location>
        <begin position="1211"/>
        <end position="1303"/>
    </location>
</feature>